<dbReference type="EMBL" id="JACAZI010000007">
    <property type="protein sequence ID" value="KAF7356250.1"/>
    <property type="molecule type" value="Genomic_DNA"/>
</dbReference>
<evidence type="ECO:0000256" key="1">
    <source>
        <dbReference type="SAM" id="SignalP"/>
    </source>
</evidence>
<protein>
    <submittedName>
        <fullName evidence="2">Uncharacterized protein</fullName>
    </submittedName>
</protein>
<feature type="chain" id="PRO_5034111890" evidence="1">
    <location>
        <begin position="19"/>
        <end position="413"/>
    </location>
</feature>
<dbReference type="OrthoDB" id="3026155at2759"/>
<accession>A0A8H6Y8F9</accession>
<gene>
    <name evidence="2" type="ORF">MVEN_00956500</name>
</gene>
<comment type="caution">
    <text evidence="2">The sequence shown here is derived from an EMBL/GenBank/DDBJ whole genome shotgun (WGS) entry which is preliminary data.</text>
</comment>
<dbReference type="AlphaFoldDB" id="A0A8H6Y8F9"/>
<dbReference type="SUPFAM" id="SSF58100">
    <property type="entry name" value="Bacterial hemolysins"/>
    <property type="match status" value="1"/>
</dbReference>
<keyword evidence="1" id="KW-0732">Signal</keyword>
<keyword evidence="3" id="KW-1185">Reference proteome</keyword>
<proteinExistence type="predicted"/>
<dbReference type="Gene3D" id="1.20.1170.10">
    <property type="match status" value="1"/>
</dbReference>
<name>A0A8H6Y8F9_9AGAR</name>
<organism evidence="2 3">
    <name type="scientific">Mycena venus</name>
    <dbReference type="NCBI Taxonomy" id="2733690"/>
    <lineage>
        <taxon>Eukaryota</taxon>
        <taxon>Fungi</taxon>
        <taxon>Dikarya</taxon>
        <taxon>Basidiomycota</taxon>
        <taxon>Agaricomycotina</taxon>
        <taxon>Agaricomycetes</taxon>
        <taxon>Agaricomycetidae</taxon>
        <taxon>Agaricales</taxon>
        <taxon>Marasmiineae</taxon>
        <taxon>Mycenaceae</taxon>
        <taxon>Mycena</taxon>
    </lineage>
</organism>
<feature type="signal peptide" evidence="1">
    <location>
        <begin position="1"/>
        <end position="18"/>
    </location>
</feature>
<evidence type="ECO:0000313" key="2">
    <source>
        <dbReference type="EMBL" id="KAF7356250.1"/>
    </source>
</evidence>
<dbReference type="Proteomes" id="UP000620124">
    <property type="component" value="Unassembled WGS sequence"/>
</dbReference>
<sequence>MKFNTSFLALAFCSIAIAQTDLPPLTNANAPAVYSAICESSDSAVGQAAIASDINNVTVNVLAIQDKFDDIRTTLSIIDSEHLDSREFSPAWGQLSQNWTNLLWSSRTLASNIIVYCNELTDVLLPILQTVDPAIAASTLVAYEQESVPLNTSSHALALGFDQLHGDILNFYEMYKDFAANQTIADNSTITQLETDIESLRSDIKTYQAKIADLGIAIGATVAGDVVLIALMPQFSVVLLAAGVGAIAGETAELEQDKARVTADQKSIDIDTEQIEALNAELQLIAAAQTNLELVNTTAVAVSEQLTGFTAIWNAVNADITKAVDYLNLSINQTSDPLIPILWWATLRKVPDCVYGPLTNGLNNYTIGIDNSGLPQPTVSKVSLQMQVMEYSDHHARTMDIISAHVPEFAAAN</sequence>
<reference evidence="2" key="1">
    <citation type="submission" date="2020-05" db="EMBL/GenBank/DDBJ databases">
        <title>Mycena genomes resolve the evolution of fungal bioluminescence.</title>
        <authorList>
            <person name="Tsai I.J."/>
        </authorList>
    </citation>
    <scope>NUCLEOTIDE SEQUENCE</scope>
    <source>
        <strain evidence="2">CCC161011</strain>
    </source>
</reference>
<evidence type="ECO:0000313" key="3">
    <source>
        <dbReference type="Proteomes" id="UP000620124"/>
    </source>
</evidence>